<feature type="region of interest" description="Disordered" evidence="2">
    <location>
        <begin position="533"/>
        <end position="559"/>
    </location>
</feature>
<feature type="compositionally biased region" description="Basic and acidic residues" evidence="2">
    <location>
        <begin position="637"/>
        <end position="697"/>
    </location>
</feature>
<feature type="compositionally biased region" description="Acidic residues" evidence="2">
    <location>
        <begin position="991"/>
        <end position="1005"/>
    </location>
</feature>
<feature type="coiled-coil region" evidence="1">
    <location>
        <begin position="411"/>
        <end position="509"/>
    </location>
</feature>
<evidence type="ECO:0000313" key="3">
    <source>
        <dbReference type="EMBL" id="KAE9965829.1"/>
    </source>
</evidence>
<evidence type="ECO:0000256" key="2">
    <source>
        <dbReference type="SAM" id="MobiDB-lite"/>
    </source>
</evidence>
<reference evidence="3 4" key="1">
    <citation type="submission" date="2019-11" db="EMBL/GenBank/DDBJ databases">
        <title>Venturia inaequalis Genome Resource.</title>
        <authorList>
            <person name="Lichtner F.J."/>
        </authorList>
    </citation>
    <scope>NUCLEOTIDE SEQUENCE [LARGE SCALE GENOMIC DNA]</scope>
    <source>
        <strain evidence="3">Bline_iso_100314</strain>
    </source>
</reference>
<dbReference type="Proteomes" id="UP000433883">
    <property type="component" value="Unassembled WGS sequence"/>
</dbReference>
<feature type="region of interest" description="Disordered" evidence="2">
    <location>
        <begin position="1"/>
        <end position="186"/>
    </location>
</feature>
<protein>
    <submittedName>
        <fullName evidence="3">Uncharacterized protein</fullName>
    </submittedName>
</protein>
<feature type="region of interest" description="Disordered" evidence="2">
    <location>
        <begin position="238"/>
        <end position="263"/>
    </location>
</feature>
<feature type="compositionally biased region" description="Basic and acidic residues" evidence="2">
    <location>
        <begin position="79"/>
        <end position="89"/>
    </location>
</feature>
<accession>A0A8H3YMB5</accession>
<feature type="compositionally biased region" description="Acidic residues" evidence="2">
    <location>
        <begin position="15"/>
        <end position="27"/>
    </location>
</feature>
<proteinExistence type="predicted"/>
<name>A0A8H3YMB5_VENIN</name>
<feature type="compositionally biased region" description="Basic and acidic residues" evidence="2">
    <location>
        <begin position="168"/>
        <end position="180"/>
    </location>
</feature>
<feature type="region of interest" description="Disordered" evidence="2">
    <location>
        <begin position="360"/>
        <end position="399"/>
    </location>
</feature>
<feature type="compositionally biased region" description="Basic and acidic residues" evidence="2">
    <location>
        <begin position="616"/>
        <end position="628"/>
    </location>
</feature>
<gene>
    <name evidence="3" type="ORF">BLS_007371</name>
</gene>
<dbReference type="AlphaFoldDB" id="A0A8H3YMB5"/>
<sequence length="1103" mass="124389">MQRQPETMPVQVVDLTDDVKDEDSEADPPDKQYRHTHQSSQHFDPRSVRQGPSTAVLRARDAAFGPSAVSHRNRGYASRNDDQGWGRESEFEEDDYDQAWNDPQDWKYSTNGHNRPPEKRREFVQPQPRQQRLHDPHCERQSGARRATYRNEYSPEPRGDYASGRQFENPETHRPHDFSPRGRNLTADALPREIRSNAQSGNRNVKQWLKTSVPAPSAQYHNDGQQHASQFNLRSLDDSGVVNVPDSQESSTVDDRNNSYSTLGTSLAAPPLLDQRAHQLKLDLKERFVRIRLQNTQSAKARAQPAPSQVPAIPPSYSQQVVQPAGGSRVRFRDEHLDDNSAAEPSKRQKVSRPVATGTAFDQFQPPLGMPRAGPSQNTHNATPGGASDANSNNRPRIPPEISALSAAELLKAQKEEEARTAARIAQAREKLLEQDEDLRRIRREERQAQLRIELDEAKAARIEEHQKRMAIMEEKQRAIDEVAAKHKAEEDKRRAAQAEKERFAKKEEQDAIHEAALQRSIQARKEHEALKAKKAAAITARREECKGPPAAQKSTDASLTNIYKPSLHGVLPTQQSANETAPFTVAQASLRGISLSQKPADDGATAKPRTGPKTPGDRRREVEETKALAEAQEPLGLREVDLQNLMKKEKAEKQAEVQRKREEKRKQKEEEKKVKELLREERRKEKEAAKPAGQDRPRKRPVKLPKPGTTAQITTPHTIEAPKKTIGGFLEDDSDSGSSTHSESDEDALFCSAPKETASVNVNVGSSRPLGTTNALDLKATEPVSHIQRAVPKQSHDSRPNIGGKTLNPEAIAAYLESMQELRDSDDEADIESDVEEIVHQRDTRQQSPITHRDVYHYCYRVERKTWSPRTEEESAEWTICGNSGYSSLQKANAKADQEATRRRLGNSLQPYIREWRRKMDEDDMVHIFMDCTNNRSNPGYVKIRVVRQLRAYSNGVRPETKFGWLSQTAYEIRKTTITTTIIASSSRADEDDEQSEEETAETTEEIEMLGNDIFTNVDEANRKAANFAVDIAVSRPETKTLNEIMAYQKEREENLEGLLEMCDQLEEEGQNGVFEAIYQLDDAVSIKVEVVARPLVGPRNI</sequence>
<evidence type="ECO:0000313" key="4">
    <source>
        <dbReference type="Proteomes" id="UP000433883"/>
    </source>
</evidence>
<dbReference type="EMBL" id="WNWQ01000575">
    <property type="protein sequence ID" value="KAE9965829.1"/>
    <property type="molecule type" value="Genomic_DNA"/>
</dbReference>
<feature type="region of interest" description="Disordered" evidence="2">
    <location>
        <begin position="597"/>
        <end position="750"/>
    </location>
</feature>
<feature type="region of interest" description="Disordered" evidence="2">
    <location>
        <begin position="985"/>
        <end position="1005"/>
    </location>
</feature>
<comment type="caution">
    <text evidence="3">The sequence shown here is derived from an EMBL/GenBank/DDBJ whole genome shotgun (WGS) entry which is preliminary data.</text>
</comment>
<feature type="region of interest" description="Disordered" evidence="2">
    <location>
        <begin position="296"/>
        <end position="328"/>
    </location>
</feature>
<keyword evidence="1" id="KW-0175">Coiled coil</keyword>
<organism evidence="3 4">
    <name type="scientific">Venturia inaequalis</name>
    <name type="common">Apple scab fungus</name>
    <dbReference type="NCBI Taxonomy" id="5025"/>
    <lineage>
        <taxon>Eukaryota</taxon>
        <taxon>Fungi</taxon>
        <taxon>Dikarya</taxon>
        <taxon>Ascomycota</taxon>
        <taxon>Pezizomycotina</taxon>
        <taxon>Dothideomycetes</taxon>
        <taxon>Pleosporomycetidae</taxon>
        <taxon>Venturiales</taxon>
        <taxon>Venturiaceae</taxon>
        <taxon>Venturia</taxon>
    </lineage>
</organism>
<feature type="compositionally biased region" description="Basic and acidic residues" evidence="2">
    <location>
        <begin position="132"/>
        <end position="142"/>
    </location>
</feature>
<evidence type="ECO:0000256" key="1">
    <source>
        <dbReference type="SAM" id="Coils"/>
    </source>
</evidence>